<evidence type="ECO:0000313" key="2">
    <source>
        <dbReference type="Proteomes" id="UP000187429"/>
    </source>
</evidence>
<comment type="caution">
    <text evidence="1">The sequence shown here is derived from an EMBL/GenBank/DDBJ whole genome shotgun (WGS) entry which is preliminary data.</text>
</comment>
<dbReference type="OrthoDB" id="269151at2759"/>
<dbReference type="AlphaFoldDB" id="A0A1R1Y602"/>
<dbReference type="Proteomes" id="UP000187429">
    <property type="component" value="Unassembled WGS sequence"/>
</dbReference>
<evidence type="ECO:0000313" key="1">
    <source>
        <dbReference type="EMBL" id="OMJ22401.1"/>
    </source>
</evidence>
<dbReference type="EMBL" id="LSSM01002267">
    <property type="protein sequence ID" value="OMJ22401.1"/>
    <property type="molecule type" value="Genomic_DNA"/>
</dbReference>
<name>A0A1R1Y602_9FUNG</name>
<proteinExistence type="predicted"/>
<reference evidence="2" key="1">
    <citation type="submission" date="2017-01" db="EMBL/GenBank/DDBJ databases">
        <authorList>
            <person name="Wang Y."/>
            <person name="White M."/>
            <person name="Kvist S."/>
            <person name="Moncalvo J.-M."/>
        </authorList>
    </citation>
    <scope>NUCLEOTIDE SEQUENCE [LARGE SCALE GENOMIC DNA]</scope>
    <source>
        <strain evidence="2">ID-206-W2</strain>
    </source>
</reference>
<sequence length="116" mass="13617">MAATNSAFRSTFEFTKSINWFPGHMTKGLRKIKETLGNVDLMIEILKNTHSMLGNDNIMFTDCRTPKSAKNVVQFLKGILFKFIELLFRTKDNRYGCWNAKCWEIFDDKYTKAYRN</sequence>
<organism evidence="1 2">
    <name type="scientific">Smittium culicis</name>
    <dbReference type="NCBI Taxonomy" id="133412"/>
    <lineage>
        <taxon>Eukaryota</taxon>
        <taxon>Fungi</taxon>
        <taxon>Fungi incertae sedis</taxon>
        <taxon>Zoopagomycota</taxon>
        <taxon>Kickxellomycotina</taxon>
        <taxon>Harpellomycetes</taxon>
        <taxon>Harpellales</taxon>
        <taxon>Legeriomycetaceae</taxon>
        <taxon>Smittium</taxon>
    </lineage>
</organism>
<gene>
    <name evidence="1" type="ORF">AYI69_g5414</name>
</gene>
<protein>
    <submittedName>
        <fullName evidence="1">Mitochondrial ribosome-associated GTPase 1</fullName>
    </submittedName>
</protein>
<keyword evidence="2" id="KW-1185">Reference proteome</keyword>
<accession>A0A1R1Y602</accession>